<name>A0A9W9NAL5_9EURO</name>
<accession>A0A9W9NAL5</accession>
<dbReference type="EMBL" id="JAPQKR010000005">
    <property type="protein sequence ID" value="KAJ5216322.1"/>
    <property type="molecule type" value="Genomic_DNA"/>
</dbReference>
<comment type="similarity">
    <text evidence="2 7">Belongs to the group II decarboxylase family.</text>
</comment>
<dbReference type="InterPro" id="IPR015424">
    <property type="entry name" value="PyrdxlP-dep_Trfase"/>
</dbReference>
<dbReference type="InterPro" id="IPR015422">
    <property type="entry name" value="PyrdxlP-dep_Trfase_small"/>
</dbReference>
<organism evidence="9 10">
    <name type="scientific">Penicillium cinerascens</name>
    <dbReference type="NCBI Taxonomy" id="70096"/>
    <lineage>
        <taxon>Eukaryota</taxon>
        <taxon>Fungi</taxon>
        <taxon>Dikarya</taxon>
        <taxon>Ascomycota</taxon>
        <taxon>Pezizomycotina</taxon>
        <taxon>Eurotiomycetes</taxon>
        <taxon>Eurotiomycetidae</taxon>
        <taxon>Eurotiales</taxon>
        <taxon>Aspergillaceae</taxon>
        <taxon>Penicillium</taxon>
    </lineage>
</organism>
<dbReference type="RefSeq" id="XP_058312135.1">
    <property type="nucleotide sequence ID" value="XM_058449791.1"/>
</dbReference>
<dbReference type="Pfam" id="PF00282">
    <property type="entry name" value="Pyridoxal_deC"/>
    <property type="match status" value="1"/>
</dbReference>
<dbReference type="SUPFAM" id="SSF53383">
    <property type="entry name" value="PLP-dependent transferases"/>
    <property type="match status" value="1"/>
</dbReference>
<evidence type="ECO:0000256" key="6">
    <source>
        <dbReference type="PIRSR" id="PIRSR602129-50"/>
    </source>
</evidence>
<evidence type="ECO:0000256" key="4">
    <source>
        <dbReference type="ARBA" id="ARBA00022898"/>
    </source>
</evidence>
<dbReference type="GeneID" id="83177092"/>
<keyword evidence="4 6" id="KW-0663">Pyridoxal phosphate</keyword>
<evidence type="ECO:0000256" key="5">
    <source>
        <dbReference type="ARBA" id="ARBA00023239"/>
    </source>
</evidence>
<sequence>MELKEQEPRDPRDPRIMNQEKMKGSTFPTVLRSALEHALQFLEGLETNSVRPMASLPDLRRRLTKPLPDNPTDAKQVLDELMASTEGGIMGNAGGLFFAWAIGGTLPVALAADWLTSTWNQNAALSDCSPAAAVTEEVCGMWLKELLGLPSSASFALVSGCQMAHTTCLAAACNGLLARYGWDHELDGLASAAPRIRVLSSGQRHGSIDRSVRLLGMGSRCVVELAAGENGSLAPVTLNEALAEYSDGPVIVVLQAGDLNIGAYDPFSELIPLAHLWGAWVHIDGAFGLWAAASPTHRHLLAGAEQADSWATDGHKWLNVPYDSGYAFAAHSEAHRNSMSYRASYLTHHADARDQIDWNPEWSRRGRGFATYAALHHLGKTGVADLIQRCCSHAQSLLVQIGALPGAELVWKSSVNRGLVRFLDRRADTTLADHNRWTDTLISAVAETGEAFFSGTTWRGQRCMRVSVLNWQTDEDDVSRAVAAIGRILEQGHAMPDGT</sequence>
<evidence type="ECO:0000256" key="7">
    <source>
        <dbReference type="RuleBase" id="RU000382"/>
    </source>
</evidence>
<dbReference type="Proteomes" id="UP001150904">
    <property type="component" value="Unassembled WGS sequence"/>
</dbReference>
<protein>
    <submittedName>
        <fullName evidence="9">Uncharacterized protein</fullName>
    </submittedName>
</protein>
<evidence type="ECO:0000256" key="8">
    <source>
        <dbReference type="SAM" id="MobiDB-lite"/>
    </source>
</evidence>
<feature type="modified residue" description="N6-(pyridoxal phosphate)lysine" evidence="6">
    <location>
        <position position="316"/>
    </location>
</feature>
<comment type="caution">
    <text evidence="9">The sequence shown here is derived from an EMBL/GenBank/DDBJ whole genome shotgun (WGS) entry which is preliminary data.</text>
</comment>
<dbReference type="GO" id="GO:0019752">
    <property type="term" value="P:carboxylic acid metabolic process"/>
    <property type="evidence" value="ECO:0007669"/>
    <property type="project" value="InterPro"/>
</dbReference>
<keyword evidence="3" id="KW-0210">Decarboxylase</keyword>
<evidence type="ECO:0000256" key="3">
    <source>
        <dbReference type="ARBA" id="ARBA00022793"/>
    </source>
</evidence>
<evidence type="ECO:0000256" key="2">
    <source>
        <dbReference type="ARBA" id="ARBA00009533"/>
    </source>
</evidence>
<dbReference type="OrthoDB" id="2161780at2759"/>
<dbReference type="InterPro" id="IPR010977">
    <property type="entry name" value="Aromatic_deC"/>
</dbReference>
<dbReference type="GO" id="GO:0016831">
    <property type="term" value="F:carboxy-lyase activity"/>
    <property type="evidence" value="ECO:0007669"/>
    <property type="project" value="UniProtKB-KW"/>
</dbReference>
<dbReference type="GO" id="GO:0030170">
    <property type="term" value="F:pyridoxal phosphate binding"/>
    <property type="evidence" value="ECO:0007669"/>
    <property type="project" value="InterPro"/>
</dbReference>
<evidence type="ECO:0000313" key="9">
    <source>
        <dbReference type="EMBL" id="KAJ5216322.1"/>
    </source>
</evidence>
<evidence type="ECO:0000313" key="10">
    <source>
        <dbReference type="Proteomes" id="UP001150904"/>
    </source>
</evidence>
<comment type="cofactor">
    <cofactor evidence="1 6 7">
        <name>pyridoxal 5'-phosphate</name>
        <dbReference type="ChEBI" id="CHEBI:597326"/>
    </cofactor>
</comment>
<gene>
    <name evidence="9" type="ORF">N7498_002729</name>
</gene>
<keyword evidence="5 7" id="KW-0456">Lyase</keyword>
<dbReference type="Gene3D" id="3.90.1150.10">
    <property type="entry name" value="Aspartate Aminotransferase, domain 1"/>
    <property type="match status" value="1"/>
</dbReference>
<dbReference type="PANTHER" id="PTHR11999:SF70">
    <property type="entry name" value="MIP05841P"/>
    <property type="match status" value="1"/>
</dbReference>
<dbReference type="AlphaFoldDB" id="A0A9W9NAL5"/>
<reference evidence="9" key="2">
    <citation type="journal article" date="2023" name="IMA Fungus">
        <title>Comparative genomic study of the Penicillium genus elucidates a diverse pangenome and 15 lateral gene transfer events.</title>
        <authorList>
            <person name="Petersen C."/>
            <person name="Sorensen T."/>
            <person name="Nielsen M.R."/>
            <person name="Sondergaard T.E."/>
            <person name="Sorensen J.L."/>
            <person name="Fitzpatrick D.A."/>
            <person name="Frisvad J.C."/>
            <person name="Nielsen K.L."/>
        </authorList>
    </citation>
    <scope>NUCLEOTIDE SEQUENCE</scope>
    <source>
        <strain evidence="9">IBT 15544</strain>
    </source>
</reference>
<dbReference type="InterPro" id="IPR015421">
    <property type="entry name" value="PyrdxlP-dep_Trfase_major"/>
</dbReference>
<reference evidence="9" key="1">
    <citation type="submission" date="2022-12" db="EMBL/GenBank/DDBJ databases">
        <authorList>
            <person name="Petersen C."/>
        </authorList>
    </citation>
    <scope>NUCLEOTIDE SEQUENCE</scope>
    <source>
        <strain evidence="9">IBT 15544</strain>
    </source>
</reference>
<evidence type="ECO:0000256" key="1">
    <source>
        <dbReference type="ARBA" id="ARBA00001933"/>
    </source>
</evidence>
<keyword evidence="10" id="KW-1185">Reference proteome</keyword>
<dbReference type="InterPro" id="IPR002129">
    <property type="entry name" value="PyrdxlP-dep_de-COase"/>
</dbReference>
<proteinExistence type="inferred from homology"/>
<dbReference type="PANTHER" id="PTHR11999">
    <property type="entry name" value="GROUP II PYRIDOXAL-5-PHOSPHATE DECARBOXYLASE"/>
    <property type="match status" value="1"/>
</dbReference>
<feature type="region of interest" description="Disordered" evidence="8">
    <location>
        <begin position="1"/>
        <end position="21"/>
    </location>
</feature>
<dbReference type="Gene3D" id="3.40.640.10">
    <property type="entry name" value="Type I PLP-dependent aspartate aminotransferase-like (Major domain)"/>
    <property type="match status" value="1"/>
</dbReference>